<dbReference type="AlphaFoldDB" id="A0A5E4QY51"/>
<dbReference type="InterPro" id="IPR006357">
    <property type="entry name" value="HAD-SF_hydro_IIA"/>
</dbReference>
<dbReference type="Gene3D" id="3.40.50.1000">
    <property type="entry name" value="HAD superfamily/HAD-like"/>
    <property type="match status" value="2"/>
</dbReference>
<dbReference type="EMBL" id="FZQP02006665">
    <property type="protein sequence ID" value="VVD03144.1"/>
    <property type="molecule type" value="Genomic_DNA"/>
</dbReference>
<proteinExistence type="predicted"/>
<evidence type="ECO:0000313" key="2">
    <source>
        <dbReference type="Proteomes" id="UP000324832"/>
    </source>
</evidence>
<dbReference type="GO" id="GO:0005737">
    <property type="term" value="C:cytoplasm"/>
    <property type="evidence" value="ECO:0007669"/>
    <property type="project" value="TreeGrafter"/>
</dbReference>
<gene>
    <name evidence="1" type="ORF">LSINAPIS_LOCUS13194</name>
</gene>
<dbReference type="InterPro" id="IPR036412">
    <property type="entry name" value="HAD-like_sf"/>
</dbReference>
<dbReference type="PANTHER" id="PTHR19288:SF93">
    <property type="entry name" value="FI11325P-RELATED"/>
    <property type="match status" value="1"/>
</dbReference>
<sequence length="149" mass="17071">MMRYSYRLIRIANTNLCLNSRLYYSDKFKGKSLQGKDIKMFKSSVFNLEEASKEQVQEFLNSFDTVLSDCDADVMNYFRKLGKRVFYVTNNSTKVRADFALKAQDLGFIAEPEEILSTAYLVAHYLKGIGFKKKVYLIGSNGIGDDQIP</sequence>
<reference evidence="1 2" key="1">
    <citation type="submission" date="2017-07" db="EMBL/GenBank/DDBJ databases">
        <authorList>
            <person name="Talla V."/>
            <person name="Backstrom N."/>
        </authorList>
    </citation>
    <scope>NUCLEOTIDE SEQUENCE [LARGE SCALE GENOMIC DNA]</scope>
</reference>
<dbReference type="SUPFAM" id="SSF56784">
    <property type="entry name" value="HAD-like"/>
    <property type="match status" value="1"/>
</dbReference>
<protein>
    <submittedName>
        <fullName evidence="1">Uncharacterized protein</fullName>
    </submittedName>
</protein>
<dbReference type="GO" id="GO:0016791">
    <property type="term" value="F:phosphatase activity"/>
    <property type="evidence" value="ECO:0007669"/>
    <property type="project" value="TreeGrafter"/>
</dbReference>
<organism evidence="1 2">
    <name type="scientific">Leptidea sinapis</name>
    <dbReference type="NCBI Taxonomy" id="189913"/>
    <lineage>
        <taxon>Eukaryota</taxon>
        <taxon>Metazoa</taxon>
        <taxon>Ecdysozoa</taxon>
        <taxon>Arthropoda</taxon>
        <taxon>Hexapoda</taxon>
        <taxon>Insecta</taxon>
        <taxon>Pterygota</taxon>
        <taxon>Neoptera</taxon>
        <taxon>Endopterygota</taxon>
        <taxon>Lepidoptera</taxon>
        <taxon>Glossata</taxon>
        <taxon>Ditrysia</taxon>
        <taxon>Papilionoidea</taxon>
        <taxon>Pieridae</taxon>
        <taxon>Dismorphiinae</taxon>
        <taxon>Leptidea</taxon>
    </lineage>
</organism>
<evidence type="ECO:0000313" key="1">
    <source>
        <dbReference type="EMBL" id="VVD03144.1"/>
    </source>
</evidence>
<name>A0A5E4QY51_9NEOP</name>
<accession>A0A5E4QY51</accession>
<dbReference type="InterPro" id="IPR023214">
    <property type="entry name" value="HAD_sf"/>
</dbReference>
<dbReference type="PANTHER" id="PTHR19288">
    <property type="entry name" value="4-NITROPHENYLPHOSPHATASE-RELATED"/>
    <property type="match status" value="1"/>
</dbReference>
<dbReference type="Proteomes" id="UP000324832">
    <property type="component" value="Unassembled WGS sequence"/>
</dbReference>
<dbReference type="Pfam" id="PF13344">
    <property type="entry name" value="Hydrolase_6"/>
    <property type="match status" value="1"/>
</dbReference>
<keyword evidence="2" id="KW-1185">Reference proteome</keyword>